<accession>A0A556A8D4</accession>
<proteinExistence type="inferred from homology"/>
<comment type="subcellular location">
    <subcellularLocation>
        <location evidence="10">Cell membrane</location>
        <topology evidence="10">Peripheral membrane protein</topology>
        <orientation evidence="10">Cytoplasmic side</orientation>
    </subcellularLocation>
</comment>
<keyword evidence="1 10" id="KW-1003">Cell membrane</keyword>
<evidence type="ECO:0000259" key="11">
    <source>
        <dbReference type="Pfam" id="PF03033"/>
    </source>
</evidence>
<keyword evidence="3 10" id="KW-0328">Glycosyltransferase</keyword>
<evidence type="ECO:0000256" key="1">
    <source>
        <dbReference type="ARBA" id="ARBA00022475"/>
    </source>
</evidence>
<dbReference type="HAMAP" id="MF_00033">
    <property type="entry name" value="MurG"/>
    <property type="match status" value="1"/>
</dbReference>
<feature type="binding site" evidence="10">
    <location>
        <position position="299"/>
    </location>
    <ligand>
        <name>UDP-N-acetyl-alpha-D-glucosamine</name>
        <dbReference type="ChEBI" id="CHEBI:57705"/>
    </ligand>
</feature>
<dbReference type="OrthoDB" id="9808936at2"/>
<comment type="caution">
    <text evidence="10">Lacks conserved residue(s) required for the propagation of feature annotation.</text>
</comment>
<dbReference type="GO" id="GO:0005975">
    <property type="term" value="P:carbohydrate metabolic process"/>
    <property type="evidence" value="ECO:0007669"/>
    <property type="project" value="InterPro"/>
</dbReference>
<evidence type="ECO:0000256" key="2">
    <source>
        <dbReference type="ARBA" id="ARBA00022618"/>
    </source>
</evidence>
<dbReference type="GO" id="GO:0050511">
    <property type="term" value="F:undecaprenyldiphospho-muramoylpentapeptide beta-N-acetylglucosaminyltransferase activity"/>
    <property type="evidence" value="ECO:0007669"/>
    <property type="project" value="UniProtKB-UniRule"/>
</dbReference>
<feature type="binding site" evidence="10">
    <location>
        <position position="168"/>
    </location>
    <ligand>
        <name>UDP-N-acetyl-alpha-D-glucosamine</name>
        <dbReference type="ChEBI" id="CHEBI:57705"/>
    </ligand>
</feature>
<reference evidence="13 14" key="1">
    <citation type="submission" date="2019-07" db="EMBL/GenBank/DDBJ databases">
        <title>Qingshengfaniella alkalisoli gen. nov., sp. nov., isolated from saline soil.</title>
        <authorList>
            <person name="Xu L."/>
            <person name="Huang X.-X."/>
            <person name="Sun J.-Q."/>
        </authorList>
    </citation>
    <scope>NUCLEOTIDE SEQUENCE [LARGE SCALE GENOMIC DNA]</scope>
    <source>
        <strain evidence="13 14">DSM 27279</strain>
    </source>
</reference>
<feature type="domain" description="Glycosyltransferase family 28 N-terminal" evidence="11">
    <location>
        <begin position="15"/>
        <end position="151"/>
    </location>
</feature>
<evidence type="ECO:0000313" key="13">
    <source>
        <dbReference type="EMBL" id="TSH89133.1"/>
    </source>
</evidence>
<dbReference type="GO" id="GO:0051991">
    <property type="term" value="F:UDP-N-acetyl-D-glucosamine:N-acetylmuramoyl-L-alanyl-D-glutamyl-meso-2,6-diaminopimelyl-D-alanyl-D-alanine-diphosphoundecaprenol 4-beta-N-acetylglucosaminlytransferase activity"/>
    <property type="evidence" value="ECO:0007669"/>
    <property type="project" value="RHEA"/>
</dbReference>
<evidence type="ECO:0000313" key="14">
    <source>
        <dbReference type="Proteomes" id="UP000318405"/>
    </source>
</evidence>
<dbReference type="Pfam" id="PF03033">
    <property type="entry name" value="Glyco_transf_28"/>
    <property type="match status" value="1"/>
</dbReference>
<dbReference type="PANTHER" id="PTHR21015:SF22">
    <property type="entry name" value="GLYCOSYLTRANSFERASE"/>
    <property type="match status" value="1"/>
</dbReference>
<comment type="similarity">
    <text evidence="10">Belongs to the glycosyltransferase 28 family. MurG subfamily.</text>
</comment>
<feature type="domain" description="Glycosyl transferase family 28 C-terminal" evidence="12">
    <location>
        <begin position="190"/>
        <end position="347"/>
    </location>
</feature>
<keyword evidence="4 10" id="KW-0808">Transferase</keyword>
<feature type="binding site" evidence="10">
    <location>
        <position position="133"/>
    </location>
    <ligand>
        <name>UDP-N-acetyl-alpha-D-glucosamine</name>
        <dbReference type="ChEBI" id="CHEBI:57705"/>
    </ligand>
</feature>
<keyword evidence="2 10" id="KW-0132">Cell division</keyword>
<evidence type="ECO:0000256" key="6">
    <source>
        <dbReference type="ARBA" id="ARBA00022984"/>
    </source>
</evidence>
<dbReference type="SUPFAM" id="SSF53756">
    <property type="entry name" value="UDP-Glycosyltransferase/glycogen phosphorylase"/>
    <property type="match status" value="1"/>
</dbReference>
<dbReference type="AlphaFoldDB" id="A0A556A8D4"/>
<feature type="binding site" evidence="10">
    <location>
        <position position="254"/>
    </location>
    <ligand>
        <name>UDP-N-acetyl-alpha-D-glucosamine</name>
        <dbReference type="ChEBI" id="CHEBI:57705"/>
    </ligand>
</feature>
<keyword evidence="9 10" id="KW-0961">Cell wall biogenesis/degradation</keyword>
<gene>
    <name evidence="10 13" type="primary">murG</name>
    <name evidence="13" type="ORF">FOZ76_26355</name>
</gene>
<dbReference type="Gene3D" id="3.40.50.2000">
    <property type="entry name" value="Glycogen Phosphorylase B"/>
    <property type="match status" value="2"/>
</dbReference>
<dbReference type="PANTHER" id="PTHR21015">
    <property type="entry name" value="UDP-N-ACETYLGLUCOSAMINE--N-ACETYLMURAMYL-(PENTAPEPTIDE) PYROPHOSPHORYL-UNDECAPRENOL N-ACETYLGLUCOSAMINE TRANSFERASE 1"/>
    <property type="match status" value="1"/>
</dbReference>
<evidence type="ECO:0000256" key="4">
    <source>
        <dbReference type="ARBA" id="ARBA00022679"/>
    </source>
</evidence>
<feature type="binding site" evidence="10">
    <location>
        <begin position="21"/>
        <end position="23"/>
    </location>
    <ligand>
        <name>UDP-N-acetyl-alpha-D-glucosamine</name>
        <dbReference type="ChEBI" id="CHEBI:57705"/>
    </ligand>
</feature>
<comment type="function">
    <text evidence="10">Cell wall formation. Catalyzes the transfer of a GlcNAc subunit on undecaprenyl-pyrophosphoryl-MurNAc-pentapeptide (lipid intermediate I) to form undecaprenyl-pyrophosphoryl-MurNAc-(pentapeptide)GlcNAc (lipid intermediate II).</text>
</comment>
<evidence type="ECO:0000256" key="7">
    <source>
        <dbReference type="ARBA" id="ARBA00023136"/>
    </source>
</evidence>
<dbReference type="InterPro" id="IPR006009">
    <property type="entry name" value="GlcNAc_MurG"/>
</dbReference>
<dbReference type="InterPro" id="IPR007235">
    <property type="entry name" value="Glyco_trans_28_C"/>
</dbReference>
<dbReference type="CDD" id="cd03785">
    <property type="entry name" value="GT28_MurG"/>
    <property type="match status" value="1"/>
</dbReference>
<dbReference type="RefSeq" id="WP_143951248.1">
    <property type="nucleotide sequence ID" value="NZ_BAABMB010000005.1"/>
</dbReference>
<keyword evidence="7 10" id="KW-0472">Membrane</keyword>
<evidence type="ECO:0000256" key="5">
    <source>
        <dbReference type="ARBA" id="ARBA00022960"/>
    </source>
</evidence>
<feature type="binding site" evidence="10">
    <location>
        <position position="196"/>
    </location>
    <ligand>
        <name>UDP-N-acetyl-alpha-D-glucosamine</name>
        <dbReference type="ChEBI" id="CHEBI:57705"/>
    </ligand>
</feature>
<comment type="catalytic activity">
    <reaction evidence="10">
        <text>di-trans,octa-cis-undecaprenyl diphospho-N-acetyl-alpha-D-muramoyl-L-alanyl-D-glutamyl-meso-2,6-diaminopimeloyl-D-alanyl-D-alanine + UDP-N-acetyl-alpha-D-glucosamine = di-trans,octa-cis-undecaprenyl diphospho-[N-acetyl-alpha-D-glucosaminyl-(1-&gt;4)]-N-acetyl-alpha-D-muramoyl-L-alanyl-D-glutamyl-meso-2,6-diaminopimeloyl-D-alanyl-D-alanine + UDP + H(+)</text>
        <dbReference type="Rhea" id="RHEA:31227"/>
        <dbReference type="ChEBI" id="CHEBI:15378"/>
        <dbReference type="ChEBI" id="CHEBI:57705"/>
        <dbReference type="ChEBI" id="CHEBI:58223"/>
        <dbReference type="ChEBI" id="CHEBI:61387"/>
        <dbReference type="ChEBI" id="CHEBI:61388"/>
        <dbReference type="EC" id="2.4.1.227"/>
    </reaction>
</comment>
<keyword evidence="6 10" id="KW-0573">Peptidoglycan synthesis</keyword>
<dbReference type="EC" id="2.4.1.227" evidence="10"/>
<dbReference type="Proteomes" id="UP000318405">
    <property type="component" value="Unassembled WGS sequence"/>
</dbReference>
<name>A0A556A8D4_9BURK</name>
<dbReference type="GO" id="GO:0005886">
    <property type="term" value="C:plasma membrane"/>
    <property type="evidence" value="ECO:0007669"/>
    <property type="project" value="UniProtKB-SubCell"/>
</dbReference>
<dbReference type="NCBIfam" id="TIGR01133">
    <property type="entry name" value="murG"/>
    <property type="match status" value="1"/>
</dbReference>
<evidence type="ECO:0000259" key="12">
    <source>
        <dbReference type="Pfam" id="PF04101"/>
    </source>
</evidence>
<sequence length="369" mass="38931">MTGGTPPSARKPRLLVMAGGTGGHIMPGLAVAQALRARGWEVSWLGNPDAMEGRLVPPQGIELNPLRFAGLRGKGPTALLKLPLTLGRACVQARRHLRRLRPDVVLGMGGYVAFPGGLMARLGGVPLVLHEQNAVAGMTNRALARVARRVLTGFPGALAGETTGNPVRAEFAQVPPPAARYAARSGPLRILVVGGSLGAQALNDTVPRALALLRERQPGQPLPQVVHQAGEKHLAQLEAAYRSAGVAAECRSFIADMAQAYGEADIVICRAGAMTVAEIATVGVAALFVPFPHAVDDHQTRNASYLVDAGAAWLRQQRELTPAWLADWLQARTRNESQATAERARALAQPHATERIADVCAELAEGPSS</sequence>
<dbReference type="UniPathway" id="UPA00219"/>
<dbReference type="GO" id="GO:0071555">
    <property type="term" value="P:cell wall organization"/>
    <property type="evidence" value="ECO:0007669"/>
    <property type="project" value="UniProtKB-KW"/>
</dbReference>
<protein>
    <recommendedName>
        <fullName evidence="10">UDP-N-acetylglucosamine--N-acetylmuramyl-(pentapeptide) pyrophosphoryl-undecaprenol N-acetylglucosamine transferase</fullName>
        <ecNumber evidence="10">2.4.1.227</ecNumber>
    </recommendedName>
    <alternativeName>
        <fullName evidence="10">Undecaprenyl-PP-MurNAc-pentapeptide-UDPGlcNAc GlcNAc transferase</fullName>
    </alternativeName>
</protein>
<dbReference type="InterPro" id="IPR004276">
    <property type="entry name" value="GlycoTrans_28_N"/>
</dbReference>
<keyword evidence="5 10" id="KW-0133">Cell shape</keyword>
<dbReference type="EMBL" id="VLTJ01000042">
    <property type="protein sequence ID" value="TSH89133.1"/>
    <property type="molecule type" value="Genomic_DNA"/>
</dbReference>
<comment type="caution">
    <text evidence="13">The sequence shown here is derived from an EMBL/GenBank/DDBJ whole genome shotgun (WGS) entry which is preliminary data.</text>
</comment>
<evidence type="ECO:0000256" key="8">
    <source>
        <dbReference type="ARBA" id="ARBA00023306"/>
    </source>
</evidence>
<evidence type="ECO:0000256" key="10">
    <source>
        <dbReference type="HAMAP-Rule" id="MF_00033"/>
    </source>
</evidence>
<keyword evidence="14" id="KW-1185">Reference proteome</keyword>
<dbReference type="Pfam" id="PF04101">
    <property type="entry name" value="Glyco_tran_28_C"/>
    <property type="match status" value="1"/>
</dbReference>
<dbReference type="GO" id="GO:0008360">
    <property type="term" value="P:regulation of cell shape"/>
    <property type="evidence" value="ECO:0007669"/>
    <property type="project" value="UniProtKB-KW"/>
</dbReference>
<organism evidence="13 14">
    <name type="scientific">Verticiella sediminum</name>
    <dbReference type="NCBI Taxonomy" id="1247510"/>
    <lineage>
        <taxon>Bacteria</taxon>
        <taxon>Pseudomonadati</taxon>
        <taxon>Pseudomonadota</taxon>
        <taxon>Betaproteobacteria</taxon>
        <taxon>Burkholderiales</taxon>
        <taxon>Alcaligenaceae</taxon>
        <taxon>Verticiella</taxon>
    </lineage>
</organism>
<dbReference type="GO" id="GO:0009252">
    <property type="term" value="P:peptidoglycan biosynthetic process"/>
    <property type="evidence" value="ECO:0007669"/>
    <property type="project" value="UniProtKB-UniRule"/>
</dbReference>
<keyword evidence="8 10" id="KW-0131">Cell cycle</keyword>
<evidence type="ECO:0000256" key="3">
    <source>
        <dbReference type="ARBA" id="ARBA00022676"/>
    </source>
</evidence>
<evidence type="ECO:0000256" key="9">
    <source>
        <dbReference type="ARBA" id="ARBA00023316"/>
    </source>
</evidence>
<comment type="pathway">
    <text evidence="10">Cell wall biogenesis; peptidoglycan biosynthesis.</text>
</comment>
<dbReference type="GO" id="GO:0051301">
    <property type="term" value="P:cell division"/>
    <property type="evidence" value="ECO:0007669"/>
    <property type="project" value="UniProtKB-KW"/>
</dbReference>